<dbReference type="FunCoup" id="A0A1D2VLL6">
    <property type="interactions" value="38"/>
</dbReference>
<keyword evidence="3 10" id="KW-0808">Transferase</keyword>
<dbReference type="PANTHER" id="PTHR31285:SF0">
    <property type="entry name" value="NICOTINAMIDE MONONUCLEOTIDE ADENYLYLTRANSFERASE"/>
    <property type="match status" value="1"/>
</dbReference>
<accession>A0A1D2VLL6</accession>
<dbReference type="Gene3D" id="3.40.50.620">
    <property type="entry name" value="HUPs"/>
    <property type="match status" value="1"/>
</dbReference>
<keyword evidence="5" id="KW-0547">Nucleotide-binding</keyword>
<dbReference type="GO" id="GO:0005737">
    <property type="term" value="C:cytoplasm"/>
    <property type="evidence" value="ECO:0007669"/>
    <property type="project" value="EnsemblFungi"/>
</dbReference>
<dbReference type="GeneID" id="30966478"/>
<evidence type="ECO:0000256" key="5">
    <source>
        <dbReference type="ARBA" id="ARBA00022741"/>
    </source>
</evidence>
<evidence type="ECO:0000256" key="6">
    <source>
        <dbReference type="ARBA" id="ARBA00022840"/>
    </source>
</evidence>
<keyword evidence="11" id="KW-1185">Reference proteome</keyword>
<comment type="catalytic activity">
    <reaction evidence="8">
        <text>beta-nicotinamide D-ribonucleotide + ATP + H(+) = diphosphate + NAD(+)</text>
        <dbReference type="Rhea" id="RHEA:21360"/>
        <dbReference type="ChEBI" id="CHEBI:14649"/>
        <dbReference type="ChEBI" id="CHEBI:15378"/>
        <dbReference type="ChEBI" id="CHEBI:30616"/>
        <dbReference type="ChEBI" id="CHEBI:33019"/>
        <dbReference type="ChEBI" id="CHEBI:57540"/>
        <dbReference type="EC" id="2.7.7.1"/>
    </reaction>
</comment>
<dbReference type="UniPathway" id="UPA00253">
    <property type="reaction ID" value="UER00600"/>
</dbReference>
<evidence type="ECO:0000256" key="7">
    <source>
        <dbReference type="ARBA" id="ARBA00023027"/>
    </source>
</evidence>
<evidence type="ECO:0000313" key="11">
    <source>
        <dbReference type="Proteomes" id="UP000095038"/>
    </source>
</evidence>
<dbReference type="EMBL" id="KV454477">
    <property type="protein sequence ID" value="ODV62492.1"/>
    <property type="molecule type" value="Genomic_DNA"/>
</dbReference>
<dbReference type="GO" id="GO:0007124">
    <property type="term" value="P:pseudohyphal growth"/>
    <property type="evidence" value="ECO:0007669"/>
    <property type="project" value="EnsemblFungi"/>
</dbReference>
<dbReference type="PANTHER" id="PTHR31285">
    <property type="entry name" value="NICOTINAMIDE MONONUCLEOTIDE ADENYLYLTRANSFERASE"/>
    <property type="match status" value="1"/>
</dbReference>
<dbReference type="InterPro" id="IPR004821">
    <property type="entry name" value="Cyt_trans-like"/>
</dbReference>
<dbReference type="GO" id="GO:0034355">
    <property type="term" value="P:NAD+ biosynthetic process via the salvage pathway"/>
    <property type="evidence" value="ECO:0007669"/>
    <property type="project" value="EnsemblFungi"/>
</dbReference>
<keyword evidence="7" id="KW-0520">NAD</keyword>
<evidence type="ECO:0000313" key="10">
    <source>
        <dbReference type="EMBL" id="ODV62492.1"/>
    </source>
</evidence>
<evidence type="ECO:0000259" key="9">
    <source>
        <dbReference type="Pfam" id="PF01467"/>
    </source>
</evidence>
<evidence type="ECO:0000256" key="1">
    <source>
        <dbReference type="ARBA" id="ARBA00004790"/>
    </source>
</evidence>
<dbReference type="InParanoid" id="A0A1D2VLL6"/>
<keyword evidence="6" id="KW-0067">ATP-binding</keyword>
<proteinExistence type="predicted"/>
<dbReference type="GO" id="GO:0000309">
    <property type="term" value="F:nicotinamide-nucleotide adenylyltransferase activity"/>
    <property type="evidence" value="ECO:0007669"/>
    <property type="project" value="UniProtKB-EC"/>
</dbReference>
<comment type="pathway">
    <text evidence="1">Cofactor biosynthesis; NAD(+) biosynthesis.</text>
</comment>
<evidence type="ECO:0000256" key="4">
    <source>
        <dbReference type="ARBA" id="ARBA00022695"/>
    </source>
</evidence>
<dbReference type="Pfam" id="PF01467">
    <property type="entry name" value="CTP_transf_like"/>
    <property type="match status" value="1"/>
</dbReference>
<dbReference type="Proteomes" id="UP000095038">
    <property type="component" value="Unassembled WGS sequence"/>
</dbReference>
<gene>
    <name evidence="10" type="ORF">ASCRUDRAFT_74858</name>
</gene>
<feature type="domain" description="Cytidyltransferase-like" evidence="9">
    <location>
        <begin position="39"/>
        <end position="243"/>
    </location>
</feature>
<dbReference type="STRING" id="1344418.A0A1D2VLL6"/>
<dbReference type="GO" id="GO:0016887">
    <property type="term" value="F:ATP hydrolysis activity"/>
    <property type="evidence" value="ECO:0007669"/>
    <property type="project" value="EnsemblFungi"/>
</dbReference>
<dbReference type="GO" id="GO:0036503">
    <property type="term" value="P:ERAD pathway"/>
    <property type="evidence" value="ECO:0007669"/>
    <property type="project" value="EnsemblFungi"/>
</dbReference>
<evidence type="ECO:0000256" key="2">
    <source>
        <dbReference type="ARBA" id="ARBA00022642"/>
    </source>
</evidence>
<sequence length="272" mass="32070">MNSKLILKEFIDSNVLFKLIYKTNVMNNQLLVKNILILDSSFNPPHKAHLSLINNSINYYNTKIHKEKIENEVLLLFSTNNADKKFDNTIEDFSNRLNMVKLFADYINVYSGNNVRIGLTKNAKFINKYNSIKEEFSSLKTDINKFIFLMGFDTLIRVFDSKYYKPLTVEESLDEFIRNSRLFVLTRKMNENDRDSYGLQTGYLDRISRTEKIIPIDWLSHIDLIENSEKEMTSVSSSDIRKRIGLNEDDWQFHVVDSIRDYIIERGLYRGR</sequence>
<dbReference type="InterPro" id="IPR014729">
    <property type="entry name" value="Rossmann-like_a/b/a_fold"/>
</dbReference>
<dbReference type="SUPFAM" id="SSF52374">
    <property type="entry name" value="Nucleotidylyl transferase"/>
    <property type="match status" value="1"/>
</dbReference>
<evidence type="ECO:0000256" key="3">
    <source>
        <dbReference type="ARBA" id="ARBA00022679"/>
    </source>
</evidence>
<organism evidence="10 11">
    <name type="scientific">Ascoidea rubescens DSM 1968</name>
    <dbReference type="NCBI Taxonomy" id="1344418"/>
    <lineage>
        <taxon>Eukaryota</taxon>
        <taxon>Fungi</taxon>
        <taxon>Dikarya</taxon>
        <taxon>Ascomycota</taxon>
        <taxon>Saccharomycotina</taxon>
        <taxon>Saccharomycetes</taxon>
        <taxon>Ascoideaceae</taxon>
        <taxon>Ascoidea</taxon>
    </lineage>
</organism>
<dbReference type="GO" id="GO:0005524">
    <property type="term" value="F:ATP binding"/>
    <property type="evidence" value="ECO:0007669"/>
    <property type="project" value="UniProtKB-KW"/>
</dbReference>
<dbReference type="AlphaFoldDB" id="A0A1D2VLL6"/>
<dbReference type="OrthoDB" id="5591297at2759"/>
<dbReference type="GO" id="GO:0005634">
    <property type="term" value="C:nucleus"/>
    <property type="evidence" value="ECO:0007669"/>
    <property type="project" value="EnsemblFungi"/>
</dbReference>
<keyword evidence="4 10" id="KW-0548">Nucleotidyltransferase</keyword>
<keyword evidence="2" id="KW-0662">Pyridine nucleotide biosynthesis</keyword>
<dbReference type="InterPro" id="IPR005248">
    <property type="entry name" value="NadD/NMNAT"/>
</dbReference>
<dbReference type="GO" id="GO:0001403">
    <property type="term" value="P:invasive growth in response to glucose limitation"/>
    <property type="evidence" value="ECO:0007669"/>
    <property type="project" value="EnsemblFungi"/>
</dbReference>
<name>A0A1D2VLL6_9ASCO</name>
<dbReference type="RefSeq" id="XP_020048799.1">
    <property type="nucleotide sequence ID" value="XM_020192842.1"/>
</dbReference>
<evidence type="ECO:0000256" key="8">
    <source>
        <dbReference type="ARBA" id="ARBA00049001"/>
    </source>
</evidence>
<dbReference type="CDD" id="cd02165">
    <property type="entry name" value="NMNAT"/>
    <property type="match status" value="1"/>
</dbReference>
<reference evidence="11" key="1">
    <citation type="submission" date="2016-05" db="EMBL/GenBank/DDBJ databases">
        <title>Comparative genomics of biotechnologically important yeasts.</title>
        <authorList>
            <consortium name="DOE Joint Genome Institute"/>
            <person name="Riley R."/>
            <person name="Haridas S."/>
            <person name="Wolfe K.H."/>
            <person name="Lopes M.R."/>
            <person name="Hittinger C.T."/>
            <person name="Goker M."/>
            <person name="Salamov A."/>
            <person name="Wisecaver J."/>
            <person name="Long T.M."/>
            <person name="Aerts A.L."/>
            <person name="Barry K."/>
            <person name="Choi C."/>
            <person name="Clum A."/>
            <person name="Coughlan A.Y."/>
            <person name="Deshpande S."/>
            <person name="Douglass A.P."/>
            <person name="Hanson S.J."/>
            <person name="Klenk H.-P."/>
            <person name="Labutti K."/>
            <person name="Lapidus A."/>
            <person name="Lindquist E."/>
            <person name="Lipzen A."/>
            <person name="Meier-Kolthoff J.P."/>
            <person name="Ohm R.A."/>
            <person name="Otillar R.P."/>
            <person name="Pangilinan J."/>
            <person name="Peng Y."/>
            <person name="Rokas A."/>
            <person name="Rosa C.A."/>
            <person name="Scheuner C."/>
            <person name="Sibirny A.A."/>
            <person name="Slot J.C."/>
            <person name="Stielow J.B."/>
            <person name="Sun H."/>
            <person name="Kurtzman C.P."/>
            <person name="Blackwell M."/>
            <person name="Grigoriev I.V."/>
            <person name="Jeffries T.W."/>
        </authorList>
    </citation>
    <scope>NUCLEOTIDE SEQUENCE [LARGE SCALE GENOMIC DNA]</scope>
    <source>
        <strain evidence="11">DSM 1968</strain>
    </source>
</reference>
<protein>
    <submittedName>
        <fullName evidence="10">Nicotinate-nucleotide adenylyltransferase</fullName>
    </submittedName>
</protein>